<evidence type="ECO:0000313" key="4">
    <source>
        <dbReference type="Proteomes" id="UP000324870"/>
    </source>
</evidence>
<evidence type="ECO:0000313" key="3">
    <source>
        <dbReference type="EMBL" id="KAA3160508.1"/>
    </source>
</evidence>
<accession>A0A5B5VS99</accession>
<dbReference type="EMBL" id="BQOL01000001">
    <property type="protein sequence ID" value="GKI17808.1"/>
    <property type="molecule type" value="Genomic_DNA"/>
</dbReference>
<dbReference type="PROSITE" id="PS51257">
    <property type="entry name" value="PROKAR_LIPOPROTEIN"/>
    <property type="match status" value="1"/>
</dbReference>
<reference evidence="3 4" key="1">
    <citation type="journal article" date="2019" name="Nat. Med.">
        <title>A library of human gut bacterial isolates paired with longitudinal multiomics data enables mechanistic microbiome research.</title>
        <authorList>
            <person name="Poyet M."/>
            <person name="Groussin M."/>
            <person name="Gibbons S.M."/>
            <person name="Avila-Pacheco J."/>
            <person name="Jiang X."/>
            <person name="Kearney S.M."/>
            <person name="Perrotta A.R."/>
            <person name="Berdy B."/>
            <person name="Zhao S."/>
            <person name="Lieberman T.D."/>
            <person name="Swanson P.K."/>
            <person name="Smith M."/>
            <person name="Roesemann S."/>
            <person name="Alexander J.E."/>
            <person name="Rich S.A."/>
            <person name="Livny J."/>
            <person name="Vlamakis H."/>
            <person name="Clish C."/>
            <person name="Bullock K."/>
            <person name="Deik A."/>
            <person name="Scott J."/>
            <person name="Pierce K.A."/>
            <person name="Xavier R.J."/>
            <person name="Alm E.J."/>
        </authorList>
    </citation>
    <scope>NUCLEOTIDE SEQUENCE [LARGE SCALE GENOMIC DNA]</scope>
    <source>
        <strain evidence="3 4">BIOML-A1</strain>
    </source>
</reference>
<feature type="chain" id="PRO_5044618583" description="Lipoprotein" evidence="1">
    <location>
        <begin position="21"/>
        <end position="357"/>
    </location>
</feature>
<dbReference type="Proteomes" id="UP001055105">
    <property type="component" value="Unassembled WGS sequence"/>
</dbReference>
<dbReference type="RefSeq" id="WP_009597555.1">
    <property type="nucleotide sequence ID" value="NZ_AP025581.1"/>
</dbReference>
<feature type="signal peptide" evidence="1">
    <location>
        <begin position="1"/>
        <end position="20"/>
    </location>
</feature>
<dbReference type="EMBL" id="VVND01000002">
    <property type="protein sequence ID" value="KAA3160508.1"/>
    <property type="molecule type" value="Genomic_DNA"/>
</dbReference>
<dbReference type="AlphaFoldDB" id="A0A5B5VS99"/>
<keyword evidence="4" id="KW-1185">Reference proteome</keyword>
<proteinExistence type="predicted"/>
<evidence type="ECO:0008006" key="6">
    <source>
        <dbReference type="Google" id="ProtNLM"/>
    </source>
</evidence>
<gene>
    <name evidence="2" type="ORF">CE91St16_07160</name>
    <name evidence="3" type="ORF">F2A26_01865</name>
</gene>
<name>A0A5B5VS99_9BACT</name>
<sequence>MQIFRKSLLLTAALALTAFAACSNDDNENGGDGGETDPDYLALPHAYGTYYHTYWGDAAGDYYLVLTDADLDQADAAPYKYRLDIDFLSVLATDPKSARPLDGEYTIGKSTDNKAGVFIEGFLGTDSFGMPALFGTYWNEPDEEEGSTTPHAIVGGKMRIKTDNGITTIKAEFIDEDDSTLRVSYRGALEFENRINDSYRGDSKLNADYAMNADAPVVSIKKITDECTARYDRWDLHFYEKECYATQGATGYYLWFRLKTAPGQEYIPSGTYKATSDDTPGFLPGTREELGGGNLRAVNTWFYSGRTPHAPMTNGSLTLKTSNGTDYEVSFSTGDDHPMPYLVTGSFSGTVKKLASN</sequence>
<evidence type="ECO:0000313" key="2">
    <source>
        <dbReference type="EMBL" id="GKI17808.1"/>
    </source>
</evidence>
<evidence type="ECO:0000313" key="5">
    <source>
        <dbReference type="Proteomes" id="UP001055105"/>
    </source>
</evidence>
<comment type="caution">
    <text evidence="2">The sequence shown here is derived from an EMBL/GenBank/DDBJ whole genome shotgun (WGS) entry which is preliminary data.</text>
</comment>
<protein>
    <recommendedName>
        <fullName evidence="6">Lipoprotein</fullName>
    </recommendedName>
</protein>
<organism evidence="2 5">
    <name type="scientific">Alistipes finegoldii</name>
    <dbReference type="NCBI Taxonomy" id="214856"/>
    <lineage>
        <taxon>Bacteria</taxon>
        <taxon>Pseudomonadati</taxon>
        <taxon>Bacteroidota</taxon>
        <taxon>Bacteroidia</taxon>
        <taxon>Bacteroidales</taxon>
        <taxon>Rikenellaceae</taxon>
        <taxon>Alistipes</taxon>
    </lineage>
</organism>
<dbReference type="Proteomes" id="UP000324870">
    <property type="component" value="Unassembled WGS sequence"/>
</dbReference>
<keyword evidence="1" id="KW-0732">Signal</keyword>
<evidence type="ECO:0000256" key="1">
    <source>
        <dbReference type="SAM" id="SignalP"/>
    </source>
</evidence>
<reference evidence="2" key="2">
    <citation type="submission" date="2022-01" db="EMBL/GenBank/DDBJ databases">
        <title>Novel bile acid biosynthetic pathways are enriched in the microbiome of centenarians.</title>
        <authorList>
            <person name="Sato Y."/>
            <person name="Atarashi K."/>
            <person name="Plichta R.D."/>
            <person name="Arai Y."/>
            <person name="Sasajima S."/>
            <person name="Kearney M.S."/>
            <person name="Suda W."/>
            <person name="Takeshita K."/>
            <person name="Sasaki T."/>
            <person name="Okamoto S."/>
            <person name="Skelly N.A."/>
            <person name="Okamura Y."/>
            <person name="Vlamakis H."/>
            <person name="Li Y."/>
            <person name="Tanoue T."/>
            <person name="Takei H."/>
            <person name="Nittono H."/>
            <person name="Narushima S."/>
            <person name="Irie J."/>
            <person name="Itoh H."/>
            <person name="Moriya K."/>
            <person name="Sugiura Y."/>
            <person name="Suematsu M."/>
            <person name="Moritoki N."/>
            <person name="Shibata S."/>
            <person name="Littman R.D."/>
            <person name="Fischbach A.M."/>
            <person name="Uwamino Y."/>
            <person name="Inoue T."/>
            <person name="Honda A."/>
            <person name="Hattori M."/>
            <person name="Murai T."/>
            <person name="Xavier J.R."/>
            <person name="Hirose N."/>
            <person name="Honda K."/>
        </authorList>
    </citation>
    <scope>NUCLEOTIDE SEQUENCE</scope>
    <source>
        <strain evidence="2">CE91-St16</strain>
    </source>
</reference>